<dbReference type="GO" id="GO:0005524">
    <property type="term" value="F:ATP binding"/>
    <property type="evidence" value="ECO:0007669"/>
    <property type="project" value="UniProtKB-KW"/>
</dbReference>
<dbReference type="PROSITE" id="PS00297">
    <property type="entry name" value="HSP70_1"/>
    <property type="match status" value="1"/>
</dbReference>
<name>A0A3P9A7Y5_ESOLU</name>
<dbReference type="FunFam" id="3.30.30.30:FF:000001">
    <property type="entry name" value="heat shock 70 kDa protein-like"/>
    <property type="match status" value="1"/>
</dbReference>
<reference evidence="5" key="1">
    <citation type="journal article" date="2014" name="PLoS ONE">
        <title>The genome and linkage map of the northern pike (Esox lucius): conserved synteny revealed between the salmonid sister group and the Neoteleostei.</title>
        <authorList>
            <person name="Rondeau E.B."/>
            <person name="Minkley D.R."/>
            <person name="Leong J.S."/>
            <person name="Messmer A.M."/>
            <person name="Jantzen J.R."/>
            <person name="von Schalburg K.R."/>
            <person name="Lemon C."/>
            <person name="Bird N.H."/>
            <person name="Koop B.F."/>
        </authorList>
    </citation>
    <scope>NUCLEOTIDE SEQUENCE</scope>
</reference>
<dbReference type="Gene3D" id="3.30.420.40">
    <property type="match status" value="1"/>
</dbReference>
<proteinExistence type="inferred from homology"/>
<dbReference type="AlphaFoldDB" id="A0A3P9A7Y5"/>
<dbReference type="Ensembl" id="ENSELUT00000025800.3">
    <property type="protein sequence ID" value="ENSELUP00000036832.2"/>
    <property type="gene ID" value="ENSELUG00000021273.3"/>
</dbReference>
<dbReference type="GO" id="GO:0140662">
    <property type="term" value="F:ATP-dependent protein folding chaperone"/>
    <property type="evidence" value="ECO:0007669"/>
    <property type="project" value="InterPro"/>
</dbReference>
<comment type="similarity">
    <text evidence="1">Belongs to the heat shock protein 70 family.</text>
</comment>
<dbReference type="InterPro" id="IPR018181">
    <property type="entry name" value="Heat_shock_70_CS"/>
</dbReference>
<reference evidence="4" key="4">
    <citation type="submission" date="2025-09" db="UniProtKB">
        <authorList>
            <consortium name="Ensembl"/>
        </authorList>
    </citation>
    <scope>IDENTIFICATION</scope>
</reference>
<organism evidence="4 5">
    <name type="scientific">Esox lucius</name>
    <name type="common">Northern pike</name>
    <dbReference type="NCBI Taxonomy" id="8010"/>
    <lineage>
        <taxon>Eukaryota</taxon>
        <taxon>Metazoa</taxon>
        <taxon>Chordata</taxon>
        <taxon>Craniata</taxon>
        <taxon>Vertebrata</taxon>
        <taxon>Euteleostomi</taxon>
        <taxon>Actinopterygii</taxon>
        <taxon>Neopterygii</taxon>
        <taxon>Teleostei</taxon>
        <taxon>Protacanthopterygii</taxon>
        <taxon>Esociformes</taxon>
        <taxon>Esocidae</taxon>
        <taxon>Esox</taxon>
    </lineage>
</organism>
<dbReference type="Bgee" id="ENSELUG00000021273">
    <property type="expression patterns" value="Expressed in muscle tissue and 11 other cell types or tissues"/>
</dbReference>
<dbReference type="Pfam" id="PF00012">
    <property type="entry name" value="HSP70"/>
    <property type="match status" value="1"/>
</dbReference>
<keyword evidence="2" id="KW-0547">Nucleotide-binding</keyword>
<keyword evidence="3" id="KW-0067">ATP-binding</keyword>
<dbReference type="InterPro" id="IPR013126">
    <property type="entry name" value="Hsp_70_fam"/>
</dbReference>
<evidence type="ECO:0000256" key="2">
    <source>
        <dbReference type="ARBA" id="ARBA00022741"/>
    </source>
</evidence>
<evidence type="ECO:0000256" key="1">
    <source>
        <dbReference type="ARBA" id="ARBA00007381"/>
    </source>
</evidence>
<dbReference type="Proteomes" id="UP000265140">
    <property type="component" value="Chromosome 20"/>
</dbReference>
<gene>
    <name evidence="4" type="primary">HSPA8</name>
</gene>
<evidence type="ECO:0000256" key="3">
    <source>
        <dbReference type="ARBA" id="ARBA00022840"/>
    </source>
</evidence>
<reference evidence="4" key="2">
    <citation type="submission" date="2020-02" db="EMBL/GenBank/DDBJ databases">
        <title>Esox lucius (northern pike) genome, fEsoLuc1, primary haplotype.</title>
        <authorList>
            <person name="Myers G."/>
            <person name="Karagic N."/>
            <person name="Meyer A."/>
            <person name="Pippel M."/>
            <person name="Reichard M."/>
            <person name="Winkler S."/>
            <person name="Tracey A."/>
            <person name="Sims Y."/>
            <person name="Howe K."/>
            <person name="Rhie A."/>
            <person name="Formenti G."/>
            <person name="Durbin R."/>
            <person name="Fedrigo O."/>
            <person name="Jarvis E.D."/>
        </authorList>
    </citation>
    <scope>NUCLEOTIDE SEQUENCE [LARGE SCALE GENOMIC DNA]</scope>
</reference>
<dbReference type="PANTHER" id="PTHR19375">
    <property type="entry name" value="HEAT SHOCK PROTEIN 70KDA"/>
    <property type="match status" value="1"/>
</dbReference>
<dbReference type="PRINTS" id="PR00301">
    <property type="entry name" value="HEATSHOCK70"/>
</dbReference>
<protein>
    <recommendedName>
        <fullName evidence="6">Heat shock cognate 71 kDa protein</fullName>
    </recommendedName>
</protein>
<accession>A0A3P9A7Y5</accession>
<evidence type="ECO:0000313" key="4">
    <source>
        <dbReference type="Ensembl" id="ENSELUP00000036832.2"/>
    </source>
</evidence>
<dbReference type="GeneTree" id="ENSGT00950000183206"/>
<sequence length="126" mass="13889">MSKGPAVGIDLGTTYSCVGIFQHGKVEIIANDQGNRTTPSYVAFTDTERLIGDAAKNQVAMNPTNTVFDAKRLIGRRFDDSVVQSDMKHWPFVVVNDGGKPKMEVEYKGEKKTFFPEEVFLLSGGQ</sequence>
<evidence type="ECO:0008006" key="6">
    <source>
        <dbReference type="Google" id="ProtNLM"/>
    </source>
</evidence>
<evidence type="ECO:0000313" key="5">
    <source>
        <dbReference type="Proteomes" id="UP000265140"/>
    </source>
</evidence>
<dbReference type="SUPFAM" id="SSF53067">
    <property type="entry name" value="Actin-like ATPase domain"/>
    <property type="match status" value="1"/>
</dbReference>
<keyword evidence="5" id="KW-1185">Reference proteome</keyword>
<dbReference type="FunFam" id="3.30.420.40:FF:000231">
    <property type="entry name" value="Heat shock protein family A (Hsp70) member 2"/>
    <property type="match status" value="1"/>
</dbReference>
<dbReference type="InterPro" id="IPR043129">
    <property type="entry name" value="ATPase_NBD"/>
</dbReference>
<reference evidence="4" key="3">
    <citation type="submission" date="2025-08" db="UniProtKB">
        <authorList>
            <consortium name="Ensembl"/>
        </authorList>
    </citation>
    <scope>IDENTIFICATION</scope>
</reference>